<dbReference type="InterPro" id="IPR047817">
    <property type="entry name" value="ABC2_TM_bact-type"/>
</dbReference>
<evidence type="ECO:0000256" key="7">
    <source>
        <dbReference type="ARBA" id="ARBA00022903"/>
    </source>
</evidence>
<keyword evidence="7" id="KW-0972">Capsule biogenesis/degradation</keyword>
<comment type="subcellular location">
    <subcellularLocation>
        <location evidence="11">Cell inner membrane</location>
        <topology evidence="11">Multi-pass membrane protein</topology>
    </subcellularLocation>
    <subcellularLocation>
        <location evidence="1">Cell membrane</location>
        <topology evidence="1">Multi-pass membrane protein</topology>
    </subcellularLocation>
</comment>
<evidence type="ECO:0000313" key="14">
    <source>
        <dbReference type="Proteomes" id="UP000196027"/>
    </source>
</evidence>
<keyword evidence="9" id="KW-0625">Polysaccharide transport</keyword>
<evidence type="ECO:0000259" key="12">
    <source>
        <dbReference type="PROSITE" id="PS51012"/>
    </source>
</evidence>
<dbReference type="InterPro" id="IPR000412">
    <property type="entry name" value="ABC_2_transport"/>
</dbReference>
<dbReference type="GO" id="GO:0015920">
    <property type="term" value="P:lipopolysaccharide transport"/>
    <property type="evidence" value="ECO:0007669"/>
    <property type="project" value="TreeGrafter"/>
</dbReference>
<evidence type="ECO:0000256" key="10">
    <source>
        <dbReference type="ARBA" id="ARBA00023136"/>
    </source>
</evidence>
<evidence type="ECO:0000256" key="3">
    <source>
        <dbReference type="ARBA" id="ARBA00022448"/>
    </source>
</evidence>
<feature type="transmembrane region" description="Helical" evidence="11">
    <location>
        <begin position="70"/>
        <end position="87"/>
    </location>
</feature>
<feature type="transmembrane region" description="Helical" evidence="11">
    <location>
        <begin position="178"/>
        <end position="197"/>
    </location>
</feature>
<evidence type="ECO:0000256" key="4">
    <source>
        <dbReference type="ARBA" id="ARBA00022475"/>
    </source>
</evidence>
<comment type="similarity">
    <text evidence="2 11">Belongs to the ABC-2 integral membrane protein family.</text>
</comment>
<name>A0A1Y0I641_9GAMM</name>
<reference evidence="13 14" key="1">
    <citation type="submission" date="2017-05" db="EMBL/GenBank/DDBJ databases">
        <title>Genomic insights into alkan degradation activity of Oleiphilus messinensis.</title>
        <authorList>
            <person name="Kozyavkin S.A."/>
            <person name="Slesarev A.I."/>
            <person name="Golyshin P.N."/>
            <person name="Korzhenkov A."/>
            <person name="Golyshina O.N."/>
            <person name="Toshchakov S.V."/>
        </authorList>
    </citation>
    <scope>NUCLEOTIDE SEQUENCE [LARGE SCALE GENOMIC DNA]</scope>
    <source>
        <strain evidence="13 14">ME102</strain>
    </source>
</reference>
<feature type="domain" description="ABC transmembrane type-2" evidence="12">
    <location>
        <begin position="31"/>
        <end position="256"/>
    </location>
</feature>
<feature type="transmembrane region" description="Helical" evidence="11">
    <location>
        <begin position="29"/>
        <end position="50"/>
    </location>
</feature>
<evidence type="ECO:0000256" key="6">
    <source>
        <dbReference type="ARBA" id="ARBA00022692"/>
    </source>
</evidence>
<dbReference type="InterPro" id="IPR013525">
    <property type="entry name" value="ABC2_TM"/>
</dbReference>
<accession>A0A1Y0I641</accession>
<evidence type="ECO:0000256" key="5">
    <source>
        <dbReference type="ARBA" id="ARBA00022597"/>
    </source>
</evidence>
<proteinExistence type="inferred from homology"/>
<organism evidence="13 14">
    <name type="scientific">Oleiphilus messinensis</name>
    <dbReference type="NCBI Taxonomy" id="141451"/>
    <lineage>
        <taxon>Bacteria</taxon>
        <taxon>Pseudomonadati</taxon>
        <taxon>Pseudomonadota</taxon>
        <taxon>Gammaproteobacteria</taxon>
        <taxon>Oceanospirillales</taxon>
        <taxon>Oleiphilaceae</taxon>
        <taxon>Oleiphilus</taxon>
    </lineage>
</organism>
<dbReference type="EMBL" id="CP021425">
    <property type="protein sequence ID" value="ARU55005.1"/>
    <property type="molecule type" value="Genomic_DNA"/>
</dbReference>
<dbReference type="PROSITE" id="PS51012">
    <property type="entry name" value="ABC_TM2"/>
    <property type="match status" value="1"/>
</dbReference>
<evidence type="ECO:0000313" key="13">
    <source>
        <dbReference type="EMBL" id="ARU55005.1"/>
    </source>
</evidence>
<keyword evidence="10 11" id="KW-0472">Membrane</keyword>
<keyword evidence="14" id="KW-1185">Reference proteome</keyword>
<evidence type="ECO:0000256" key="9">
    <source>
        <dbReference type="ARBA" id="ARBA00023047"/>
    </source>
</evidence>
<dbReference type="OrthoDB" id="9786910at2"/>
<dbReference type="KEGG" id="ome:OLMES_0918"/>
<dbReference type="GO" id="GO:0015774">
    <property type="term" value="P:polysaccharide transport"/>
    <property type="evidence" value="ECO:0007669"/>
    <property type="project" value="UniProtKB-KW"/>
</dbReference>
<feature type="transmembrane region" description="Helical" evidence="11">
    <location>
        <begin position="108"/>
        <end position="136"/>
    </location>
</feature>
<dbReference type="GO" id="GO:0043190">
    <property type="term" value="C:ATP-binding cassette (ABC) transporter complex"/>
    <property type="evidence" value="ECO:0007669"/>
    <property type="project" value="InterPro"/>
</dbReference>
<protein>
    <recommendedName>
        <fullName evidence="11">Transport permease protein</fullName>
    </recommendedName>
</protein>
<evidence type="ECO:0000256" key="11">
    <source>
        <dbReference type="RuleBase" id="RU361157"/>
    </source>
</evidence>
<gene>
    <name evidence="13" type="ORF">OLMES_0918</name>
</gene>
<dbReference type="RefSeq" id="WP_087460153.1">
    <property type="nucleotide sequence ID" value="NZ_CP021425.1"/>
</dbReference>
<feature type="transmembrane region" description="Helical" evidence="11">
    <location>
        <begin position="235"/>
        <end position="253"/>
    </location>
</feature>
<feature type="transmembrane region" description="Helical" evidence="11">
    <location>
        <begin position="142"/>
        <end position="166"/>
    </location>
</feature>
<keyword evidence="8 11" id="KW-1133">Transmembrane helix</keyword>
<evidence type="ECO:0000256" key="1">
    <source>
        <dbReference type="ARBA" id="ARBA00004651"/>
    </source>
</evidence>
<keyword evidence="6 11" id="KW-0812">Transmembrane</keyword>
<keyword evidence="4 11" id="KW-1003">Cell membrane</keyword>
<evidence type="ECO:0000256" key="8">
    <source>
        <dbReference type="ARBA" id="ARBA00022989"/>
    </source>
</evidence>
<evidence type="ECO:0000256" key="2">
    <source>
        <dbReference type="ARBA" id="ARBA00007783"/>
    </source>
</evidence>
<dbReference type="Proteomes" id="UP000196027">
    <property type="component" value="Chromosome"/>
</dbReference>
<dbReference type="Pfam" id="PF01061">
    <property type="entry name" value="ABC2_membrane"/>
    <property type="match status" value="1"/>
</dbReference>
<dbReference type="AlphaFoldDB" id="A0A1Y0I641"/>
<dbReference type="PANTHER" id="PTHR30413">
    <property type="entry name" value="INNER MEMBRANE TRANSPORT PERMEASE"/>
    <property type="match status" value="1"/>
</dbReference>
<dbReference type="PRINTS" id="PR00164">
    <property type="entry name" value="ABC2TRNSPORT"/>
</dbReference>
<dbReference type="GO" id="GO:0140359">
    <property type="term" value="F:ABC-type transporter activity"/>
    <property type="evidence" value="ECO:0007669"/>
    <property type="project" value="InterPro"/>
</dbReference>
<sequence length="264" mass="30077">MQLINAIWSYRAFIAGSVKREFQSQYNGSLLGALWLVLNPLAMVLIYTLVFSQVMKARLPGMDDTLSYSIYLIAGITTWTFFSEVVLRSTTTFIEQANLLKKAVFPRISLPIIILISSSINFVIIFSIFMGFLVVIDRVPGLVLLAFIPLLLLQQLIAIGLGLLLGTLNVFFRDIGQFTTIMLQFWFWLTPIVYPASVIPDWARDILFTWNPIAPIVQGYQTIVLQQQWPDWTSYYPQLILGIGLFILSYTLFRKLSADMVDEL</sequence>
<keyword evidence="3 11" id="KW-0813">Transport</keyword>
<keyword evidence="5" id="KW-0762">Sugar transport</keyword>
<dbReference type="PANTHER" id="PTHR30413:SF10">
    <property type="entry name" value="CAPSULE POLYSACCHARIDE EXPORT INNER-MEMBRANE PROTEIN CTRC"/>
    <property type="match status" value="1"/>
</dbReference>